<evidence type="ECO:0000313" key="2">
    <source>
        <dbReference type="EMBL" id="PZN79659.1"/>
    </source>
</evidence>
<evidence type="ECO:0000256" key="1">
    <source>
        <dbReference type="SAM" id="SignalP"/>
    </source>
</evidence>
<dbReference type="AlphaFoldDB" id="A0A2W4RCQ0"/>
<dbReference type="InterPro" id="IPR014262">
    <property type="entry name" value="HAF_rpt"/>
</dbReference>
<dbReference type="EMBL" id="QJPH01000294">
    <property type="protein sequence ID" value="PZN79659.1"/>
    <property type="molecule type" value="Genomic_DNA"/>
</dbReference>
<evidence type="ECO:0000313" key="3">
    <source>
        <dbReference type="Proteomes" id="UP000249396"/>
    </source>
</evidence>
<dbReference type="NCBIfam" id="TIGR02913">
    <property type="entry name" value="HAF_rpt"/>
    <property type="match status" value="2"/>
</dbReference>
<accession>A0A2W4RCQ0</accession>
<reference evidence="2 3" key="1">
    <citation type="journal article" date="2018" name="Aquat. Microb. Ecol.">
        <title>Gammaproteobacterial methanotrophs dominate.</title>
        <authorList>
            <person name="Rissanen A.J."/>
            <person name="Saarenheimo J."/>
            <person name="Tiirola M."/>
            <person name="Peura S."/>
            <person name="Aalto S.L."/>
            <person name="Karvinen A."/>
            <person name="Nykanen H."/>
        </authorList>
    </citation>
    <scope>NUCLEOTIDE SEQUENCE [LARGE SCALE GENOMIC DNA]</scope>
    <source>
        <strain evidence="2">AMbin10</strain>
    </source>
</reference>
<feature type="signal peptide" evidence="1">
    <location>
        <begin position="1"/>
        <end position="27"/>
    </location>
</feature>
<gene>
    <name evidence="2" type="ORF">DM484_11065</name>
</gene>
<proteinExistence type="predicted"/>
<keyword evidence="1" id="KW-0732">Signal</keyword>
<protein>
    <submittedName>
        <fullName evidence="2">Uncharacterized protein</fullName>
    </submittedName>
</protein>
<organism evidence="2 3">
    <name type="scientific">Candidatus Methylumidiphilus alinenensis</name>
    <dbReference type="NCBI Taxonomy" id="2202197"/>
    <lineage>
        <taxon>Bacteria</taxon>
        <taxon>Pseudomonadati</taxon>
        <taxon>Pseudomonadota</taxon>
        <taxon>Gammaproteobacteria</taxon>
        <taxon>Methylococcales</taxon>
        <taxon>Candidatus Methylumidiphilus</taxon>
    </lineage>
</organism>
<comment type="caution">
    <text evidence="2">The sequence shown here is derived from an EMBL/GenBank/DDBJ whole genome shotgun (WGS) entry which is preliminary data.</text>
</comment>
<feature type="chain" id="PRO_5016095015" evidence="1">
    <location>
        <begin position="28"/>
        <end position="475"/>
    </location>
</feature>
<sequence length="475" mass="50356">MSKSAFSLICGFLVAFIIPDASSVAYADTQQVVNPFYPPAIYPIPPAVSYSYITLDMPGAANTNANGINETSQVVGSYLDTLGITHGFIYAGANYTALDPPGSTYTSAQGINASGQIMGTYQDVKGTTRSFSFIGGNYTTLTASGATYTYANGISSNGQIVGSYVDTSGVTHGFLYSGGNYTTLNMPSANYTSALGISSSGQVVGGYSYDPNTSSGKAAFGFIYNAGIYTTLTPSGASSTNPIGINDNGQVVGSYWDASNNVVSFFYSGGNYTTLNMPGSTYTSAQGINAYGQVVGWYDDACGTMRSFVYSGGNYTTLAVPGATQTSPGGINVNGQVAGYYIDSNQKRHGFLATPNYTPAPVPSIYQNCNQIAISLDPGSYQGANGDWWFVAYAPSSGHWYSYTYPRQWRDIGMDLSQITPAYQGPLAKTTNLTLFNTNGISSGTYYVYFGVDTNMNGVLDMNQLYYTEYTLTLP</sequence>
<dbReference type="Proteomes" id="UP000249396">
    <property type="component" value="Unassembled WGS sequence"/>
</dbReference>
<name>A0A2W4RCQ0_9GAMM</name>